<dbReference type="PANTHER" id="PTHR33055:SF3">
    <property type="entry name" value="PUTATIVE TRANSPOSASE FOR IS117-RELATED"/>
    <property type="match status" value="1"/>
</dbReference>
<dbReference type="PANTHER" id="PTHR33055">
    <property type="entry name" value="TRANSPOSASE FOR INSERTION SEQUENCE ELEMENT IS1111A"/>
    <property type="match status" value="1"/>
</dbReference>
<name>A0A6P1BNM2_9BRAD</name>
<gene>
    <name evidence="2" type="ORF">FNJ47_30250</name>
</gene>
<dbReference type="Proteomes" id="UP000468531">
    <property type="component" value="Unassembled WGS sequence"/>
</dbReference>
<organism evidence="2 3">
    <name type="scientific">Bradyrhizobium uaiense</name>
    <dbReference type="NCBI Taxonomy" id="2594946"/>
    <lineage>
        <taxon>Bacteria</taxon>
        <taxon>Pseudomonadati</taxon>
        <taxon>Pseudomonadota</taxon>
        <taxon>Alphaproteobacteria</taxon>
        <taxon>Hyphomicrobiales</taxon>
        <taxon>Nitrobacteraceae</taxon>
        <taxon>Bradyrhizobium</taxon>
    </lineage>
</organism>
<feature type="compositionally biased region" description="Polar residues" evidence="1">
    <location>
        <begin position="1"/>
        <end position="11"/>
    </location>
</feature>
<evidence type="ECO:0000256" key="1">
    <source>
        <dbReference type="SAM" id="MobiDB-lite"/>
    </source>
</evidence>
<evidence type="ECO:0000313" key="3">
    <source>
        <dbReference type="Proteomes" id="UP000468531"/>
    </source>
</evidence>
<proteinExistence type="predicted"/>
<dbReference type="EMBL" id="VKHP01000155">
    <property type="protein sequence ID" value="NEU99985.1"/>
    <property type="molecule type" value="Genomic_DNA"/>
</dbReference>
<evidence type="ECO:0000313" key="2">
    <source>
        <dbReference type="EMBL" id="NEU99985.1"/>
    </source>
</evidence>
<feature type="region of interest" description="Disordered" evidence="1">
    <location>
        <begin position="1"/>
        <end position="25"/>
    </location>
</feature>
<comment type="caution">
    <text evidence="2">The sequence shown here is derived from an EMBL/GenBank/DDBJ whole genome shotgun (WGS) entry which is preliminary data.</text>
</comment>
<protein>
    <submittedName>
        <fullName evidence="2">Transposase</fullName>
    </submittedName>
</protein>
<sequence>MASATSLAFNSSREDRVTSLDSPHRNCEPSGNVIAINDYCDCLRNLMAERPFKSGFEKPVHRDSRRMGESDSPVQRLSCSLPHRRAPMRLFVGSGIGLVETSLCNVDGEGLAVREVNIMIEAAAIPSAVESCADRLERAGGEASSLGTWLHRELQTAGLPIIVVEARHMCVSLSTMRNKTDQNDARGIGRMMRLGWYRAVHVKNIDMQKMCTLLTSRRLLKRKLIDLENHIRGALGAYAVLVRTIARGAFEARVRELFERSDPIFVMTIGTCWMCVAPSWRGTTGCTVCCSRSSSVMMCGGA</sequence>
<feature type="compositionally biased region" description="Basic and acidic residues" evidence="1">
    <location>
        <begin position="12"/>
        <end position="25"/>
    </location>
</feature>
<reference evidence="2 3" key="1">
    <citation type="journal article" date="2020" name="Arch. Microbiol.">
        <title>Bradyrhizobium uaiense sp. nov., a new highly efficient cowpea symbiont.</title>
        <authorList>
            <person name="Cabral Michel D."/>
            <person name="Azarias Guimaraes A."/>
            <person name="Martins da Costa E."/>
            <person name="Soares de Carvalho T."/>
            <person name="Balsanelli E."/>
            <person name="Willems A."/>
            <person name="Maltempi de Souza E."/>
            <person name="de Souza Moreira F.M."/>
        </authorList>
    </citation>
    <scope>NUCLEOTIDE SEQUENCE [LARGE SCALE GENOMIC DNA]</scope>
    <source>
        <strain evidence="2 3">UFLA 03-164</strain>
    </source>
</reference>
<dbReference type="AlphaFoldDB" id="A0A6P1BNM2"/>
<accession>A0A6P1BNM2</accession>
<keyword evidence="3" id="KW-1185">Reference proteome</keyword>
<dbReference type="InterPro" id="IPR047650">
    <property type="entry name" value="Transpos_IS110"/>
</dbReference>